<proteinExistence type="predicted"/>
<dbReference type="PANTHER" id="PTHR30383:SF5">
    <property type="entry name" value="SGNH HYDROLASE-TYPE ESTERASE DOMAIN-CONTAINING PROTEIN"/>
    <property type="match status" value="1"/>
</dbReference>
<dbReference type="EMBL" id="MLJW01000285">
    <property type="protein sequence ID" value="OIQ90632.1"/>
    <property type="molecule type" value="Genomic_DNA"/>
</dbReference>
<dbReference type="Gene3D" id="3.40.50.1110">
    <property type="entry name" value="SGNH hydrolase"/>
    <property type="match status" value="1"/>
</dbReference>
<reference evidence="2" key="1">
    <citation type="submission" date="2016-10" db="EMBL/GenBank/DDBJ databases">
        <title>Sequence of Gallionella enrichment culture.</title>
        <authorList>
            <person name="Poehlein A."/>
            <person name="Muehling M."/>
            <person name="Daniel R."/>
        </authorList>
    </citation>
    <scope>NUCLEOTIDE SEQUENCE</scope>
</reference>
<dbReference type="InterPro" id="IPR013830">
    <property type="entry name" value="SGNH_hydro"/>
</dbReference>
<comment type="caution">
    <text evidence="2">The sequence shown here is derived from an EMBL/GenBank/DDBJ whole genome shotgun (WGS) entry which is preliminary data.</text>
</comment>
<organism evidence="2">
    <name type="scientific">mine drainage metagenome</name>
    <dbReference type="NCBI Taxonomy" id="410659"/>
    <lineage>
        <taxon>unclassified sequences</taxon>
        <taxon>metagenomes</taxon>
        <taxon>ecological metagenomes</taxon>
    </lineage>
</organism>
<sequence>MASTRSRVRDRVELPDVRPDLRVSFLGDSYVAGFGDAEHRGWVGRVAAWAHVIGFPVTVYNLGVRRDTSADVRSRWQDEIRVRSGDAGEPRLVLSFGVNDTSSRGGGGRRPTRVDPDRSVGNLVAILDGAAAAGIPTLMVGPPAVTDEEHDERIATLDERFASVCAARAVPYVAVFERLHADPVWRADIAAGDGSHPTATGYDRLARLVVGPWCEWLAGGPGTVRAAPVGAVQTDE</sequence>
<feature type="domain" description="SGNH hydrolase-type esterase" evidence="1">
    <location>
        <begin position="25"/>
        <end position="204"/>
    </location>
</feature>
<name>A0A1J5R3R9_9ZZZZ</name>
<evidence type="ECO:0000259" key="1">
    <source>
        <dbReference type="Pfam" id="PF13472"/>
    </source>
</evidence>
<dbReference type="InterPro" id="IPR036514">
    <property type="entry name" value="SGNH_hydro_sf"/>
</dbReference>
<gene>
    <name evidence="2" type="ORF">GALL_274830</name>
</gene>
<dbReference type="Pfam" id="PF13472">
    <property type="entry name" value="Lipase_GDSL_2"/>
    <property type="match status" value="1"/>
</dbReference>
<dbReference type="AlphaFoldDB" id="A0A1J5R3R9"/>
<dbReference type="GO" id="GO:0004622">
    <property type="term" value="F:phosphatidylcholine lysophospholipase activity"/>
    <property type="evidence" value="ECO:0007669"/>
    <property type="project" value="TreeGrafter"/>
</dbReference>
<protein>
    <recommendedName>
        <fullName evidence="1">SGNH hydrolase-type esterase domain-containing protein</fullName>
    </recommendedName>
</protein>
<accession>A0A1J5R3R9</accession>
<evidence type="ECO:0000313" key="2">
    <source>
        <dbReference type="EMBL" id="OIQ90632.1"/>
    </source>
</evidence>
<dbReference type="PANTHER" id="PTHR30383">
    <property type="entry name" value="THIOESTERASE 1/PROTEASE 1/LYSOPHOSPHOLIPASE L1"/>
    <property type="match status" value="1"/>
</dbReference>
<dbReference type="InterPro" id="IPR051532">
    <property type="entry name" value="Ester_Hydrolysis_Enzymes"/>
</dbReference>
<dbReference type="SUPFAM" id="SSF52266">
    <property type="entry name" value="SGNH hydrolase"/>
    <property type="match status" value="1"/>
</dbReference>